<evidence type="ECO:0000313" key="8">
    <source>
        <dbReference type="Proteomes" id="UP000598971"/>
    </source>
</evidence>
<dbReference type="NCBIfam" id="TIGR01352">
    <property type="entry name" value="tonB_Cterm"/>
    <property type="match status" value="1"/>
</dbReference>
<evidence type="ECO:0000256" key="1">
    <source>
        <dbReference type="ARBA" id="ARBA00004167"/>
    </source>
</evidence>
<evidence type="ECO:0000256" key="2">
    <source>
        <dbReference type="ARBA" id="ARBA00022692"/>
    </source>
</evidence>
<feature type="compositionally biased region" description="Polar residues" evidence="5">
    <location>
        <begin position="186"/>
        <end position="195"/>
    </location>
</feature>
<dbReference type="SUPFAM" id="SSF74653">
    <property type="entry name" value="TolA/TonB C-terminal domain"/>
    <property type="match status" value="1"/>
</dbReference>
<keyword evidence="4 6" id="KW-0472">Membrane</keyword>
<keyword evidence="2 6" id="KW-0812">Transmembrane</keyword>
<proteinExistence type="predicted"/>
<comment type="subcellular location">
    <subcellularLocation>
        <location evidence="1">Membrane</location>
        <topology evidence="1">Single-pass membrane protein</topology>
    </subcellularLocation>
</comment>
<dbReference type="EMBL" id="WHPF01000006">
    <property type="protein sequence ID" value="NNV55841.1"/>
    <property type="molecule type" value="Genomic_DNA"/>
</dbReference>
<keyword evidence="8" id="KW-1185">Reference proteome</keyword>
<comment type="caution">
    <text evidence="7">The sequence shown here is derived from an EMBL/GenBank/DDBJ whole genome shotgun (WGS) entry which is preliminary data.</text>
</comment>
<evidence type="ECO:0000256" key="4">
    <source>
        <dbReference type="ARBA" id="ARBA00023136"/>
    </source>
</evidence>
<feature type="compositionally biased region" description="Low complexity" evidence="5">
    <location>
        <begin position="85"/>
        <end position="95"/>
    </location>
</feature>
<evidence type="ECO:0000256" key="5">
    <source>
        <dbReference type="SAM" id="MobiDB-lite"/>
    </source>
</evidence>
<feature type="region of interest" description="Disordered" evidence="5">
    <location>
        <begin position="85"/>
        <end position="207"/>
    </location>
</feature>
<gene>
    <name evidence="7" type="ORF">GD597_10255</name>
</gene>
<name>A0A8J8FD35_9BACT</name>
<sequence>MTNYKQLHQHFERQKNIKAFGITVFIMAGLFMVLFLVSWTIPVAQPPLVDEGIEVNLGNSDQGFGDIPPQIPGELSAEPETAVNAPATTQAAAETNSEVADNNEPDAPVIKTAAKPEIKPNAKAKENTTATKPTNKPVVVTEPKPAKPKAVYAGGKNPNTGGNNADSYNNATNQGIAGGKGDQGKPNGNPNSDSYTGNGGTGNGGINIVSGLEGRKISSSARFEDTYKYGGKVVVNITVDENGNVISQSLKQPSPFPDINKIALKRASQLKFSKGAETQSGSVVIKFESPKG</sequence>
<organism evidence="7 8">
    <name type="scientific">Limnovirga soli</name>
    <dbReference type="NCBI Taxonomy" id="2656915"/>
    <lineage>
        <taxon>Bacteria</taxon>
        <taxon>Pseudomonadati</taxon>
        <taxon>Bacteroidota</taxon>
        <taxon>Chitinophagia</taxon>
        <taxon>Chitinophagales</taxon>
        <taxon>Chitinophagaceae</taxon>
        <taxon>Limnovirga</taxon>
    </lineage>
</organism>
<feature type="compositionally biased region" description="Basic and acidic residues" evidence="5">
    <location>
        <begin position="114"/>
        <end position="126"/>
    </location>
</feature>
<keyword evidence="3 6" id="KW-1133">Transmembrane helix</keyword>
<dbReference type="GO" id="GO:0016020">
    <property type="term" value="C:membrane"/>
    <property type="evidence" value="ECO:0007669"/>
    <property type="project" value="UniProtKB-SubCell"/>
</dbReference>
<dbReference type="RefSeq" id="WP_171607771.1">
    <property type="nucleotide sequence ID" value="NZ_WHPF01000006.1"/>
</dbReference>
<feature type="compositionally biased region" description="Polar residues" evidence="5">
    <location>
        <begin position="157"/>
        <end position="175"/>
    </location>
</feature>
<protein>
    <submittedName>
        <fullName evidence="7">TonB family protein</fullName>
    </submittedName>
</protein>
<dbReference type="InterPro" id="IPR006260">
    <property type="entry name" value="TonB/TolA_C"/>
</dbReference>
<reference evidence="7" key="1">
    <citation type="submission" date="2019-10" db="EMBL/GenBank/DDBJ databases">
        <title>Draft genome sequence of Panacibacter sp. KCS-6.</title>
        <authorList>
            <person name="Yim K.J."/>
        </authorList>
    </citation>
    <scope>NUCLEOTIDE SEQUENCE</scope>
    <source>
        <strain evidence="7">KCS-6</strain>
    </source>
</reference>
<dbReference type="Proteomes" id="UP000598971">
    <property type="component" value="Unassembled WGS sequence"/>
</dbReference>
<dbReference type="AlphaFoldDB" id="A0A8J8FD35"/>
<evidence type="ECO:0000256" key="3">
    <source>
        <dbReference type="ARBA" id="ARBA00022989"/>
    </source>
</evidence>
<evidence type="ECO:0000313" key="7">
    <source>
        <dbReference type="EMBL" id="NNV55841.1"/>
    </source>
</evidence>
<evidence type="ECO:0000256" key="6">
    <source>
        <dbReference type="SAM" id="Phobius"/>
    </source>
</evidence>
<feature type="transmembrane region" description="Helical" evidence="6">
    <location>
        <begin position="20"/>
        <end position="41"/>
    </location>
</feature>
<accession>A0A8J8FD35</accession>